<feature type="region of interest" description="Disordered" evidence="1">
    <location>
        <begin position="44"/>
        <end position="64"/>
    </location>
</feature>
<reference evidence="2" key="2">
    <citation type="journal article" date="2015" name="Data Brief">
        <title>Shoot transcriptome of the giant reed, Arundo donax.</title>
        <authorList>
            <person name="Barrero R.A."/>
            <person name="Guerrero F.D."/>
            <person name="Moolhuijzen P."/>
            <person name="Goolsby J.A."/>
            <person name="Tidwell J."/>
            <person name="Bellgard S.E."/>
            <person name="Bellgard M.I."/>
        </authorList>
    </citation>
    <scope>NUCLEOTIDE SEQUENCE</scope>
    <source>
        <tissue evidence="2">Shoot tissue taken approximately 20 cm above the soil surface</tissue>
    </source>
</reference>
<dbReference type="AlphaFoldDB" id="A0A0A9DY97"/>
<reference evidence="2" key="1">
    <citation type="submission" date="2014-09" db="EMBL/GenBank/DDBJ databases">
        <authorList>
            <person name="Magalhaes I.L.F."/>
            <person name="Oliveira U."/>
            <person name="Santos F.R."/>
            <person name="Vidigal T.H.D.A."/>
            <person name="Brescovit A.D."/>
            <person name="Santos A.J."/>
        </authorList>
    </citation>
    <scope>NUCLEOTIDE SEQUENCE</scope>
    <source>
        <tissue evidence="2">Shoot tissue taken approximately 20 cm above the soil surface</tissue>
    </source>
</reference>
<evidence type="ECO:0000313" key="2">
    <source>
        <dbReference type="EMBL" id="JAD90615.1"/>
    </source>
</evidence>
<accession>A0A0A9DY97</accession>
<evidence type="ECO:0000256" key="1">
    <source>
        <dbReference type="SAM" id="MobiDB-lite"/>
    </source>
</evidence>
<sequence length="75" mass="8320">MLKRFWTLEHAAGTDGDGMHRVVVVVHHDGVALRDAALRGSLARGVERDHRPAAPPDLKNKQEIVNLLQKNNSHP</sequence>
<feature type="compositionally biased region" description="Basic and acidic residues" evidence="1">
    <location>
        <begin position="45"/>
        <end position="62"/>
    </location>
</feature>
<name>A0A0A9DY97_ARUDO</name>
<protein>
    <submittedName>
        <fullName evidence="2">Uncharacterized protein</fullName>
    </submittedName>
</protein>
<proteinExistence type="predicted"/>
<organism evidence="2">
    <name type="scientific">Arundo donax</name>
    <name type="common">Giant reed</name>
    <name type="synonym">Donax arundinaceus</name>
    <dbReference type="NCBI Taxonomy" id="35708"/>
    <lineage>
        <taxon>Eukaryota</taxon>
        <taxon>Viridiplantae</taxon>
        <taxon>Streptophyta</taxon>
        <taxon>Embryophyta</taxon>
        <taxon>Tracheophyta</taxon>
        <taxon>Spermatophyta</taxon>
        <taxon>Magnoliopsida</taxon>
        <taxon>Liliopsida</taxon>
        <taxon>Poales</taxon>
        <taxon>Poaceae</taxon>
        <taxon>PACMAD clade</taxon>
        <taxon>Arundinoideae</taxon>
        <taxon>Arundineae</taxon>
        <taxon>Arundo</taxon>
    </lineage>
</organism>
<dbReference type="EMBL" id="GBRH01207280">
    <property type="protein sequence ID" value="JAD90615.1"/>
    <property type="molecule type" value="Transcribed_RNA"/>
</dbReference>